<feature type="domain" description="HTH marR-type" evidence="4">
    <location>
        <begin position="29"/>
        <end position="163"/>
    </location>
</feature>
<gene>
    <name evidence="5" type="ORF">ISP25_06540</name>
</gene>
<protein>
    <submittedName>
        <fullName evidence="5">MarR family transcriptional regulator</fullName>
    </submittedName>
</protein>
<dbReference type="SMART" id="SM00347">
    <property type="entry name" value="HTH_MARR"/>
    <property type="match status" value="1"/>
</dbReference>
<proteinExistence type="predicted"/>
<dbReference type="InterPro" id="IPR039422">
    <property type="entry name" value="MarR/SlyA-like"/>
</dbReference>
<dbReference type="InterPro" id="IPR036388">
    <property type="entry name" value="WH-like_DNA-bd_sf"/>
</dbReference>
<dbReference type="InterPro" id="IPR023187">
    <property type="entry name" value="Tscrpt_reg_MarR-type_CS"/>
</dbReference>
<dbReference type="PROSITE" id="PS50995">
    <property type="entry name" value="HTH_MARR_2"/>
    <property type="match status" value="1"/>
</dbReference>
<sequence length="174" mass="19281">MAHLSKCIAMMDEGIERMLEAIPGLPVEQARLCRLMLMVGGRMDEALDEKLKSQQLIDSEFLTLMILYSSPDGSSTPGELCEFTSQGSTNMTRIGNALVKRGLISRGASAEDRRRVVIRITAAGRRFVQKMLPPMFPRVEAMFAGFSATERSQLSRLLRKLAKNLDQLDAESAS</sequence>
<accession>A0ABW8J3R0</accession>
<evidence type="ECO:0000259" key="4">
    <source>
        <dbReference type="PROSITE" id="PS50995"/>
    </source>
</evidence>
<evidence type="ECO:0000256" key="2">
    <source>
        <dbReference type="ARBA" id="ARBA00023125"/>
    </source>
</evidence>
<dbReference type="EMBL" id="JADIKK010000008">
    <property type="protein sequence ID" value="MFK2876722.1"/>
    <property type="molecule type" value="Genomic_DNA"/>
</dbReference>
<keyword evidence="2" id="KW-0238">DNA-binding</keyword>
<dbReference type="PANTHER" id="PTHR33164:SF101">
    <property type="entry name" value="TRANSCRIPTIONAL REPRESSOR MPRA"/>
    <property type="match status" value="1"/>
</dbReference>
<keyword evidence="3" id="KW-0804">Transcription</keyword>
<reference evidence="5 6" key="1">
    <citation type="submission" date="2020-10" db="EMBL/GenBank/DDBJ databases">
        <title>Phylogeny of dyella-like bacteria.</title>
        <authorList>
            <person name="Fu J."/>
        </authorList>
    </citation>
    <scope>NUCLEOTIDE SEQUENCE [LARGE SCALE GENOMIC DNA]</scope>
    <source>
        <strain evidence="5 6">KACC 19113</strain>
    </source>
</reference>
<dbReference type="PRINTS" id="PR00598">
    <property type="entry name" value="HTHMARR"/>
</dbReference>
<keyword evidence="6" id="KW-1185">Reference proteome</keyword>
<evidence type="ECO:0000313" key="6">
    <source>
        <dbReference type="Proteomes" id="UP001620339"/>
    </source>
</evidence>
<keyword evidence="1" id="KW-0805">Transcription regulation</keyword>
<organism evidence="5 6">
    <name type="scientific">Rhodanobacter hydrolyticus</name>
    <dbReference type="NCBI Taxonomy" id="2250595"/>
    <lineage>
        <taxon>Bacteria</taxon>
        <taxon>Pseudomonadati</taxon>
        <taxon>Pseudomonadota</taxon>
        <taxon>Gammaproteobacteria</taxon>
        <taxon>Lysobacterales</taxon>
        <taxon>Rhodanobacteraceae</taxon>
        <taxon>Rhodanobacter</taxon>
    </lineage>
</organism>
<evidence type="ECO:0000256" key="3">
    <source>
        <dbReference type="ARBA" id="ARBA00023163"/>
    </source>
</evidence>
<name>A0ABW8J3R0_9GAMM</name>
<dbReference type="PANTHER" id="PTHR33164">
    <property type="entry name" value="TRANSCRIPTIONAL REGULATOR, MARR FAMILY"/>
    <property type="match status" value="1"/>
</dbReference>
<dbReference type="Gene3D" id="1.10.10.10">
    <property type="entry name" value="Winged helix-like DNA-binding domain superfamily/Winged helix DNA-binding domain"/>
    <property type="match status" value="1"/>
</dbReference>
<evidence type="ECO:0000256" key="1">
    <source>
        <dbReference type="ARBA" id="ARBA00023015"/>
    </source>
</evidence>
<dbReference type="Proteomes" id="UP001620339">
    <property type="component" value="Unassembled WGS sequence"/>
</dbReference>
<dbReference type="RefSeq" id="WP_404612602.1">
    <property type="nucleotide sequence ID" value="NZ_JADIKK010000008.1"/>
</dbReference>
<dbReference type="PROSITE" id="PS01117">
    <property type="entry name" value="HTH_MARR_1"/>
    <property type="match status" value="1"/>
</dbReference>
<dbReference type="InterPro" id="IPR000835">
    <property type="entry name" value="HTH_MarR-typ"/>
</dbReference>
<evidence type="ECO:0000313" key="5">
    <source>
        <dbReference type="EMBL" id="MFK2876722.1"/>
    </source>
</evidence>
<comment type="caution">
    <text evidence="5">The sequence shown here is derived from an EMBL/GenBank/DDBJ whole genome shotgun (WGS) entry which is preliminary data.</text>
</comment>
<dbReference type="InterPro" id="IPR036390">
    <property type="entry name" value="WH_DNA-bd_sf"/>
</dbReference>
<dbReference type="SUPFAM" id="SSF46785">
    <property type="entry name" value="Winged helix' DNA-binding domain"/>
    <property type="match status" value="1"/>
</dbReference>
<dbReference type="Pfam" id="PF12802">
    <property type="entry name" value="MarR_2"/>
    <property type="match status" value="1"/>
</dbReference>